<dbReference type="EMBL" id="JBBPHU010000007">
    <property type="protein sequence ID" value="KAK7515340.1"/>
    <property type="molecule type" value="Genomic_DNA"/>
</dbReference>
<gene>
    <name evidence="3" type="ORF">IWZ03DRAFT_200979</name>
</gene>
<sequence>MASVAVASVALVVLAGLLLVASIIIVASVVVLVRIARIAVVAVTTFVIVVAAATAAGATLASVVAAKLVVLFPGNSHHQLLTKHNDVPHRLLSTLDDLSTAEPGPLHLLVPLLGLLRLGVDTINVALPAGFGQFVLRLGNKLICLACILSQLGVNFLVLVELVLGALHEPLGLQLRLLELALDVFAHLAQQLFPRSEPVIRGLVRGRGALELCCFLGDLSVQILHHGDVAAMGVRGGRLGVGPFGIGSQGDGIMFDATRHVAVEMCRWGLLIKTAWNVGRGGFGSRPCYLRLQCLGGNRVRRRSLGCVGVNDGCAAVESHRWTCRRKQTRTFGGLTKKQHPGANQSAAVTANRAVITASSHPTAVVHSTTSPREHSSTRSIKNAAQERPPG</sequence>
<keyword evidence="2" id="KW-1133">Transmembrane helix</keyword>
<protein>
    <submittedName>
        <fullName evidence="3">Uncharacterized protein</fullName>
    </submittedName>
</protein>
<accession>A0ABR1KIP9</accession>
<feature type="region of interest" description="Disordered" evidence="1">
    <location>
        <begin position="359"/>
        <end position="391"/>
    </location>
</feature>
<reference evidence="3 4" key="1">
    <citation type="submission" date="2024-04" db="EMBL/GenBank/DDBJ databases">
        <title>Phyllosticta paracitricarpa is synonymous to the EU quarantine fungus P. citricarpa based on phylogenomic analyses.</title>
        <authorList>
            <consortium name="Lawrence Berkeley National Laboratory"/>
            <person name="Van Ingen-Buijs V.A."/>
            <person name="Van Westerhoven A.C."/>
            <person name="Haridas S."/>
            <person name="Skiadas P."/>
            <person name="Martin F."/>
            <person name="Groenewald J.Z."/>
            <person name="Crous P.W."/>
            <person name="Seidl M.F."/>
        </authorList>
    </citation>
    <scope>NUCLEOTIDE SEQUENCE [LARGE SCALE GENOMIC DNA]</scope>
    <source>
        <strain evidence="3 4">CBS 123371</strain>
    </source>
</reference>
<evidence type="ECO:0000256" key="1">
    <source>
        <dbReference type="SAM" id="MobiDB-lite"/>
    </source>
</evidence>
<evidence type="ECO:0000313" key="3">
    <source>
        <dbReference type="EMBL" id="KAK7515340.1"/>
    </source>
</evidence>
<keyword evidence="4" id="KW-1185">Reference proteome</keyword>
<feature type="transmembrane region" description="Helical" evidence="2">
    <location>
        <begin position="6"/>
        <end position="33"/>
    </location>
</feature>
<name>A0ABR1KIP9_9PEZI</name>
<feature type="transmembrane region" description="Helical" evidence="2">
    <location>
        <begin position="142"/>
        <end position="167"/>
    </location>
</feature>
<feature type="transmembrane region" description="Helical" evidence="2">
    <location>
        <begin position="108"/>
        <end position="130"/>
    </location>
</feature>
<evidence type="ECO:0000256" key="2">
    <source>
        <dbReference type="SAM" id="Phobius"/>
    </source>
</evidence>
<comment type="caution">
    <text evidence="3">The sequence shown here is derived from an EMBL/GenBank/DDBJ whole genome shotgun (WGS) entry which is preliminary data.</text>
</comment>
<keyword evidence="2" id="KW-0472">Membrane</keyword>
<proteinExistence type="predicted"/>
<feature type="compositionally biased region" description="Polar residues" evidence="1">
    <location>
        <begin position="359"/>
        <end position="371"/>
    </location>
</feature>
<organism evidence="3 4">
    <name type="scientific">Phyllosticta citriasiana</name>
    <dbReference type="NCBI Taxonomy" id="595635"/>
    <lineage>
        <taxon>Eukaryota</taxon>
        <taxon>Fungi</taxon>
        <taxon>Dikarya</taxon>
        <taxon>Ascomycota</taxon>
        <taxon>Pezizomycotina</taxon>
        <taxon>Dothideomycetes</taxon>
        <taxon>Dothideomycetes incertae sedis</taxon>
        <taxon>Botryosphaeriales</taxon>
        <taxon>Phyllostictaceae</taxon>
        <taxon>Phyllosticta</taxon>
    </lineage>
</organism>
<keyword evidence="2" id="KW-0812">Transmembrane</keyword>
<evidence type="ECO:0000313" key="4">
    <source>
        <dbReference type="Proteomes" id="UP001363622"/>
    </source>
</evidence>
<feature type="transmembrane region" description="Helical" evidence="2">
    <location>
        <begin position="40"/>
        <end position="66"/>
    </location>
</feature>
<dbReference type="Proteomes" id="UP001363622">
    <property type="component" value="Unassembled WGS sequence"/>
</dbReference>